<evidence type="ECO:0000313" key="5">
    <source>
        <dbReference type="Proteomes" id="UP000594637"/>
    </source>
</evidence>
<evidence type="ECO:0000313" key="4">
    <source>
        <dbReference type="EMBL" id="QPL05836.1"/>
    </source>
</evidence>
<dbReference type="GO" id="GO:0005524">
    <property type="term" value="F:ATP binding"/>
    <property type="evidence" value="ECO:0007669"/>
    <property type="project" value="UniProtKB-KW"/>
</dbReference>
<dbReference type="KEGG" id="arep:ID810_02370"/>
<keyword evidence="4" id="KW-0547">Nucleotide-binding</keyword>
<dbReference type="AlphaFoldDB" id="A0A7T0LL95"/>
<proteinExistence type="predicted"/>
<gene>
    <name evidence="4" type="ORF">ID810_02370</name>
</gene>
<protein>
    <submittedName>
        <fullName evidence="4">ATP-binding protein</fullName>
    </submittedName>
</protein>
<evidence type="ECO:0000259" key="2">
    <source>
        <dbReference type="Pfam" id="PF13173"/>
    </source>
</evidence>
<feature type="domain" description="AAA" evidence="2">
    <location>
        <begin position="57"/>
        <end position="165"/>
    </location>
</feature>
<organism evidence="4 5">
    <name type="scientific">Actinomyces respiraculi</name>
    <dbReference type="NCBI Taxonomy" id="2744574"/>
    <lineage>
        <taxon>Bacteria</taxon>
        <taxon>Bacillati</taxon>
        <taxon>Actinomycetota</taxon>
        <taxon>Actinomycetes</taxon>
        <taxon>Actinomycetales</taxon>
        <taxon>Actinomycetaceae</taxon>
        <taxon>Actinomyces</taxon>
    </lineage>
</organism>
<keyword evidence="4" id="KW-0067">ATP-binding</keyword>
<feature type="region of interest" description="Disordered" evidence="1">
    <location>
        <begin position="1"/>
        <end position="36"/>
    </location>
</feature>
<dbReference type="Pfam" id="PF13173">
    <property type="entry name" value="AAA_14"/>
    <property type="match status" value="1"/>
</dbReference>
<dbReference type="InterPro" id="IPR025420">
    <property type="entry name" value="DUF4143"/>
</dbReference>
<dbReference type="EMBL" id="CP063989">
    <property type="protein sequence ID" value="QPL05836.1"/>
    <property type="molecule type" value="Genomic_DNA"/>
</dbReference>
<reference evidence="4 5" key="1">
    <citation type="submission" date="2020-11" db="EMBL/GenBank/DDBJ databases">
        <title>Actinomyces sp. ZJ750.</title>
        <authorList>
            <person name="Zhou J."/>
        </authorList>
    </citation>
    <scope>NUCLEOTIDE SEQUENCE [LARGE SCALE GENOMIC DNA]</scope>
    <source>
        <strain evidence="4 5">ZJ750</strain>
    </source>
</reference>
<sequence length="451" mass="48972">MYSRVSAGRPVEGVASERRTSVLTDPPSSRKPADKSSGYLTRYVDIELKEILTHLPAAAIDGAKGVGKTETASRHVDRVLRLDAPDTHDIVAMDTRSQLLSASRLCVDEWQKYPPVWDAVRRLVDEHTPTRFVLTGSASPTTSSDTHSGAGRIISLRMRPLSLAERADTSPSISLADLFTGTATISGTCSLSAADYARHICASGFPAITSLAPRWRRTALEGYVMRIIDHDIPELGTTVRHPAAMRSWMRAYAAASSTTATYSTILDAATPSQTDKPSRSTTNAYRELLSALWVLDPVPAWLPAFTPLTRLTKGDKHQLCDPGLAAYLVGASEDVLLSGRAGTAEVFGRLFESLATLSLRAAAPSCEAQVFHLRTRGGEHEVDLIVERYDGQVIACEVKLAHTVDDRDVRHLNWLKEELGDRLVDRVVITPGPGAYRRPDGVAVIPLGMLA</sequence>
<dbReference type="Proteomes" id="UP000594637">
    <property type="component" value="Chromosome"/>
</dbReference>
<dbReference type="PANTHER" id="PTHR43566:SF2">
    <property type="entry name" value="DUF4143 DOMAIN-CONTAINING PROTEIN"/>
    <property type="match status" value="1"/>
</dbReference>
<feature type="domain" description="DUF4143" evidence="3">
    <location>
        <begin position="230"/>
        <end position="400"/>
    </location>
</feature>
<name>A0A7T0LL95_9ACTO</name>
<dbReference type="PANTHER" id="PTHR43566">
    <property type="entry name" value="CONSERVED PROTEIN"/>
    <property type="match status" value="1"/>
</dbReference>
<dbReference type="InterPro" id="IPR041682">
    <property type="entry name" value="AAA_14"/>
</dbReference>
<evidence type="ECO:0000256" key="1">
    <source>
        <dbReference type="SAM" id="MobiDB-lite"/>
    </source>
</evidence>
<evidence type="ECO:0000259" key="3">
    <source>
        <dbReference type="Pfam" id="PF13635"/>
    </source>
</evidence>
<accession>A0A7T0LL95</accession>
<dbReference type="Pfam" id="PF13635">
    <property type="entry name" value="DUF4143"/>
    <property type="match status" value="1"/>
</dbReference>
<keyword evidence="5" id="KW-1185">Reference proteome</keyword>